<evidence type="ECO:0000313" key="2">
    <source>
        <dbReference type="Proteomes" id="UP000828390"/>
    </source>
</evidence>
<evidence type="ECO:0000313" key="1">
    <source>
        <dbReference type="EMBL" id="KAH3857015.1"/>
    </source>
</evidence>
<sequence length="91" mass="10559">MKINVKYQIILCENRSILSHLPHFLRPVSPQNTLEAAEDLIKRHEAFITTMDANDEKINAVLTFANRLMEDGHYAADKIHKKAENINERYP</sequence>
<dbReference type="InterPro" id="IPR002017">
    <property type="entry name" value="Spectrin_repeat"/>
</dbReference>
<gene>
    <name evidence="1" type="ORF">DPMN_099612</name>
</gene>
<dbReference type="AlphaFoldDB" id="A0A9D4LEC4"/>
<comment type="caution">
    <text evidence="1">The sequence shown here is derived from an EMBL/GenBank/DDBJ whole genome shotgun (WGS) entry which is preliminary data.</text>
</comment>
<dbReference type="CDD" id="cd00176">
    <property type="entry name" value="SPEC"/>
    <property type="match status" value="1"/>
</dbReference>
<dbReference type="EMBL" id="JAIWYP010000003">
    <property type="protein sequence ID" value="KAH3857015.1"/>
    <property type="molecule type" value="Genomic_DNA"/>
</dbReference>
<dbReference type="InterPro" id="IPR018159">
    <property type="entry name" value="Spectrin/alpha-actinin"/>
</dbReference>
<dbReference type="Proteomes" id="UP000828390">
    <property type="component" value="Unassembled WGS sequence"/>
</dbReference>
<name>A0A9D4LEC4_DREPO</name>
<accession>A0A9D4LEC4</accession>
<dbReference type="SUPFAM" id="SSF46966">
    <property type="entry name" value="Spectrin repeat"/>
    <property type="match status" value="1"/>
</dbReference>
<reference evidence="1" key="1">
    <citation type="journal article" date="2019" name="bioRxiv">
        <title>The Genome of the Zebra Mussel, Dreissena polymorpha: A Resource for Invasive Species Research.</title>
        <authorList>
            <person name="McCartney M.A."/>
            <person name="Auch B."/>
            <person name="Kono T."/>
            <person name="Mallez S."/>
            <person name="Zhang Y."/>
            <person name="Obille A."/>
            <person name="Becker A."/>
            <person name="Abrahante J.E."/>
            <person name="Garbe J."/>
            <person name="Badalamenti J.P."/>
            <person name="Herman A."/>
            <person name="Mangelson H."/>
            <person name="Liachko I."/>
            <person name="Sullivan S."/>
            <person name="Sone E.D."/>
            <person name="Koren S."/>
            <person name="Silverstein K.A.T."/>
            <person name="Beckman K.B."/>
            <person name="Gohl D.M."/>
        </authorList>
    </citation>
    <scope>NUCLEOTIDE SEQUENCE</scope>
    <source>
        <strain evidence="1">Duluth1</strain>
        <tissue evidence="1">Whole animal</tissue>
    </source>
</reference>
<organism evidence="1 2">
    <name type="scientific">Dreissena polymorpha</name>
    <name type="common">Zebra mussel</name>
    <name type="synonym">Mytilus polymorpha</name>
    <dbReference type="NCBI Taxonomy" id="45954"/>
    <lineage>
        <taxon>Eukaryota</taxon>
        <taxon>Metazoa</taxon>
        <taxon>Spiralia</taxon>
        <taxon>Lophotrochozoa</taxon>
        <taxon>Mollusca</taxon>
        <taxon>Bivalvia</taxon>
        <taxon>Autobranchia</taxon>
        <taxon>Heteroconchia</taxon>
        <taxon>Euheterodonta</taxon>
        <taxon>Imparidentia</taxon>
        <taxon>Neoheterodontei</taxon>
        <taxon>Myida</taxon>
        <taxon>Dreissenoidea</taxon>
        <taxon>Dreissenidae</taxon>
        <taxon>Dreissena</taxon>
    </lineage>
</organism>
<protein>
    <submittedName>
        <fullName evidence="1">Uncharacterized protein</fullName>
    </submittedName>
</protein>
<proteinExistence type="predicted"/>
<dbReference type="Gene3D" id="1.20.58.60">
    <property type="match status" value="1"/>
</dbReference>
<reference evidence="1" key="2">
    <citation type="submission" date="2020-11" db="EMBL/GenBank/DDBJ databases">
        <authorList>
            <person name="McCartney M.A."/>
            <person name="Auch B."/>
            <person name="Kono T."/>
            <person name="Mallez S."/>
            <person name="Becker A."/>
            <person name="Gohl D.M."/>
            <person name="Silverstein K.A.T."/>
            <person name="Koren S."/>
            <person name="Bechman K.B."/>
            <person name="Herman A."/>
            <person name="Abrahante J.E."/>
            <person name="Garbe J."/>
        </authorList>
    </citation>
    <scope>NUCLEOTIDE SEQUENCE</scope>
    <source>
        <strain evidence="1">Duluth1</strain>
        <tissue evidence="1">Whole animal</tissue>
    </source>
</reference>
<keyword evidence="2" id="KW-1185">Reference proteome</keyword>
<dbReference type="Pfam" id="PF00435">
    <property type="entry name" value="Spectrin"/>
    <property type="match status" value="1"/>
</dbReference>